<evidence type="ECO:0000313" key="7">
    <source>
        <dbReference type="Proteomes" id="UP000295328"/>
    </source>
</evidence>
<sequence>MQKKTMMIHGGRTVDEFTGSVNAPIYQTSTYKQDGIGNLRQGYEYSRTKNPTRSALETLIADIEHGTHGFAFGSGMAAVSAAVMLLSAGDHIVVGSDVYGGTYRVFTKVFDRIGIKSSFVDTTDAEAVRAAITDQTKMLYIETPTNPLLSVTDIEEMAAIAKEHQLISVVDNTFMTPYYQNPLDMGADIVLHSATKYIGGHSDVVAGLLVTKDDKIAEDLGFIQNSVGGILGPQDSFLLVRGIKTLALRMEQTEKTTLQLVDYLVNNDTVTKVFHPSLLEGKQLDAQKRQATGFGGMISFDVGSKERAEALVKSLKYFTLAESLGAVESLISVPSQMTHASIPRERRLELGITDGLVRISVGIEDSEDLLEDLKNGFKAIESI</sequence>
<evidence type="ECO:0000256" key="3">
    <source>
        <dbReference type="ARBA" id="ARBA00022898"/>
    </source>
</evidence>
<keyword evidence="7" id="KW-1185">Reference proteome</keyword>
<dbReference type="RefSeq" id="WP_133430667.1">
    <property type="nucleotide sequence ID" value="NZ_BMCC01000006.1"/>
</dbReference>
<dbReference type="FunFam" id="3.90.1150.10:FF:000033">
    <property type="entry name" value="Cystathionine gamma-synthase"/>
    <property type="match status" value="1"/>
</dbReference>
<dbReference type="PANTHER" id="PTHR11808">
    <property type="entry name" value="TRANS-SULFURATION ENZYME FAMILY MEMBER"/>
    <property type="match status" value="1"/>
</dbReference>
<reference evidence="6 7" key="1">
    <citation type="submission" date="2019-01" db="EMBL/GenBank/DDBJ databases">
        <title>Draft genome sequences of the type strains of six Macrococcus species.</title>
        <authorList>
            <person name="Mazhar S."/>
            <person name="Altermann E."/>
            <person name="Hill C."/>
            <person name="Mcauliffe O."/>
        </authorList>
    </citation>
    <scope>NUCLEOTIDE SEQUENCE [LARGE SCALE GENOMIC DNA]</scope>
    <source>
        <strain evidence="6 7">CCM4809</strain>
    </source>
</reference>
<dbReference type="GO" id="GO:0003962">
    <property type="term" value="F:cystathionine gamma-synthase activity"/>
    <property type="evidence" value="ECO:0007669"/>
    <property type="project" value="TreeGrafter"/>
</dbReference>
<name>A0A4R6BHY1_9STAP</name>
<dbReference type="AlphaFoldDB" id="A0A4R6BHY1"/>
<keyword evidence="6" id="KW-0456">Lyase</keyword>
<feature type="modified residue" description="N6-(pyridoxal phosphate)lysine" evidence="4">
    <location>
        <position position="196"/>
    </location>
</feature>
<dbReference type="PROSITE" id="PS00868">
    <property type="entry name" value="CYS_MET_METAB_PP"/>
    <property type="match status" value="1"/>
</dbReference>
<dbReference type="Pfam" id="PF01053">
    <property type="entry name" value="Cys_Met_Meta_PP"/>
    <property type="match status" value="1"/>
</dbReference>
<keyword evidence="3 4" id="KW-0663">Pyridoxal phosphate</keyword>
<dbReference type="InterPro" id="IPR015421">
    <property type="entry name" value="PyrdxlP-dep_Trfase_major"/>
</dbReference>
<dbReference type="PANTHER" id="PTHR11808:SF15">
    <property type="entry name" value="CYSTATHIONINE GAMMA-LYASE"/>
    <property type="match status" value="1"/>
</dbReference>
<dbReference type="SUPFAM" id="SSF53383">
    <property type="entry name" value="PLP-dependent transferases"/>
    <property type="match status" value="1"/>
</dbReference>
<dbReference type="InterPro" id="IPR054542">
    <property type="entry name" value="Cys_met_metab_PP"/>
</dbReference>
<comment type="similarity">
    <text evidence="2 5">Belongs to the trans-sulfuration enzymes family.</text>
</comment>
<evidence type="ECO:0000256" key="1">
    <source>
        <dbReference type="ARBA" id="ARBA00001933"/>
    </source>
</evidence>
<dbReference type="InterPro" id="IPR015424">
    <property type="entry name" value="PyrdxlP-dep_Trfase"/>
</dbReference>
<dbReference type="GO" id="GO:0030170">
    <property type="term" value="F:pyridoxal phosphate binding"/>
    <property type="evidence" value="ECO:0007669"/>
    <property type="project" value="InterPro"/>
</dbReference>
<dbReference type="GO" id="GO:0004123">
    <property type="term" value="F:cystathionine gamma-lyase activity"/>
    <property type="evidence" value="ECO:0007669"/>
    <property type="project" value="TreeGrafter"/>
</dbReference>
<evidence type="ECO:0000313" key="6">
    <source>
        <dbReference type="EMBL" id="TDM01136.1"/>
    </source>
</evidence>
<evidence type="ECO:0000256" key="2">
    <source>
        <dbReference type="ARBA" id="ARBA00009077"/>
    </source>
</evidence>
<dbReference type="InterPro" id="IPR015422">
    <property type="entry name" value="PyrdxlP-dep_Trfase_small"/>
</dbReference>
<dbReference type="Gene3D" id="3.90.1150.10">
    <property type="entry name" value="Aspartate Aminotransferase, domain 1"/>
    <property type="match status" value="1"/>
</dbReference>
<dbReference type="GO" id="GO:0019346">
    <property type="term" value="P:transsulfuration"/>
    <property type="evidence" value="ECO:0007669"/>
    <property type="project" value="InterPro"/>
</dbReference>
<protein>
    <submittedName>
        <fullName evidence="6">Bifunctional cystathionine gamma-lyase/homocysteine desulfhydrase</fullName>
    </submittedName>
</protein>
<dbReference type="GO" id="GO:0019343">
    <property type="term" value="P:cysteine biosynthetic process via cystathionine"/>
    <property type="evidence" value="ECO:0007669"/>
    <property type="project" value="TreeGrafter"/>
</dbReference>
<dbReference type="Proteomes" id="UP000295328">
    <property type="component" value="Unassembled WGS sequence"/>
</dbReference>
<dbReference type="FunFam" id="3.40.640.10:FF:000009">
    <property type="entry name" value="Cystathionine gamma-synthase homolog"/>
    <property type="match status" value="1"/>
</dbReference>
<proteinExistence type="inferred from homology"/>
<dbReference type="InterPro" id="IPR000277">
    <property type="entry name" value="Cys/Met-Metab_PyrdxlP-dep_enz"/>
</dbReference>
<evidence type="ECO:0000256" key="4">
    <source>
        <dbReference type="PIRSR" id="PIRSR001434-2"/>
    </source>
</evidence>
<dbReference type="CDD" id="cd00614">
    <property type="entry name" value="CGS_like"/>
    <property type="match status" value="1"/>
</dbReference>
<dbReference type="GO" id="GO:0005737">
    <property type="term" value="C:cytoplasm"/>
    <property type="evidence" value="ECO:0007669"/>
    <property type="project" value="TreeGrafter"/>
</dbReference>
<gene>
    <name evidence="6" type="ORF">ERX37_10675</name>
</gene>
<dbReference type="OrthoDB" id="9780685at2"/>
<dbReference type="NCBIfam" id="NF005810">
    <property type="entry name" value="PRK07671.1"/>
    <property type="match status" value="1"/>
</dbReference>
<dbReference type="GO" id="GO:0009086">
    <property type="term" value="P:methionine biosynthetic process"/>
    <property type="evidence" value="ECO:0007669"/>
    <property type="project" value="UniProtKB-ARBA"/>
</dbReference>
<dbReference type="Gene3D" id="3.40.640.10">
    <property type="entry name" value="Type I PLP-dependent aspartate aminotransferase-like (Major domain)"/>
    <property type="match status" value="1"/>
</dbReference>
<organism evidence="6 7">
    <name type="scientific">Macrococcus hajekii</name>
    <dbReference type="NCBI Taxonomy" id="198482"/>
    <lineage>
        <taxon>Bacteria</taxon>
        <taxon>Bacillati</taxon>
        <taxon>Bacillota</taxon>
        <taxon>Bacilli</taxon>
        <taxon>Bacillales</taxon>
        <taxon>Staphylococcaceae</taxon>
        <taxon>Macrococcus</taxon>
    </lineage>
</organism>
<comment type="caution">
    <text evidence="6">The sequence shown here is derived from an EMBL/GenBank/DDBJ whole genome shotgun (WGS) entry which is preliminary data.</text>
</comment>
<evidence type="ECO:0000256" key="5">
    <source>
        <dbReference type="RuleBase" id="RU362118"/>
    </source>
</evidence>
<dbReference type="PIRSF" id="PIRSF001434">
    <property type="entry name" value="CGS"/>
    <property type="match status" value="1"/>
</dbReference>
<comment type="cofactor">
    <cofactor evidence="1 5">
        <name>pyridoxal 5'-phosphate</name>
        <dbReference type="ChEBI" id="CHEBI:597326"/>
    </cofactor>
</comment>
<dbReference type="EMBL" id="SCWE01000006">
    <property type="protein sequence ID" value="TDM01136.1"/>
    <property type="molecule type" value="Genomic_DNA"/>
</dbReference>
<accession>A0A4R6BHY1</accession>